<evidence type="ECO:0000313" key="2">
    <source>
        <dbReference type="Proteomes" id="UP000037660"/>
    </source>
</evidence>
<organism evidence="1 2">
    <name type="scientific">Piscinibacter sakaiensis</name>
    <name type="common">Ideonella sakaiensis</name>
    <dbReference type="NCBI Taxonomy" id="1547922"/>
    <lineage>
        <taxon>Bacteria</taxon>
        <taxon>Pseudomonadati</taxon>
        <taxon>Pseudomonadota</taxon>
        <taxon>Betaproteobacteria</taxon>
        <taxon>Burkholderiales</taxon>
        <taxon>Sphaerotilaceae</taxon>
        <taxon>Piscinibacter</taxon>
    </lineage>
</organism>
<sequence>MLKRLTCWWFGCRPIYEAEHHGSGVMPCEHCGAPDTTYEDRIGDTRHARLLDALYRLRWRLLDSWRPRPCPACGKRGRCASDCDGIPF</sequence>
<evidence type="ECO:0000313" key="1">
    <source>
        <dbReference type="EMBL" id="GAP39071.1"/>
    </source>
</evidence>
<reference evidence="2" key="1">
    <citation type="submission" date="2015-07" db="EMBL/GenBank/DDBJ databases">
        <title>Discovery of a poly(ethylene terephthalate assimilation.</title>
        <authorList>
            <person name="Yoshida S."/>
            <person name="Hiraga K."/>
            <person name="Takehana T."/>
            <person name="Taniguchi I."/>
            <person name="Yamaji H."/>
            <person name="Maeda Y."/>
            <person name="Toyohara K."/>
            <person name="Miyamoto K."/>
            <person name="Kimura Y."/>
            <person name="Oda K."/>
        </authorList>
    </citation>
    <scope>NUCLEOTIDE SEQUENCE [LARGE SCALE GENOMIC DNA]</scope>
    <source>
        <strain evidence="2">NBRC 110686 / TISTR 2288 / 201-F6</strain>
    </source>
</reference>
<protein>
    <submittedName>
        <fullName evidence="1">Uncharacterized protein</fullName>
    </submittedName>
</protein>
<gene>
    <name evidence="1" type="ORF">ISF6_0943</name>
</gene>
<dbReference type="AlphaFoldDB" id="A0A0K8P8V8"/>
<comment type="caution">
    <text evidence="1">The sequence shown here is derived from an EMBL/GenBank/DDBJ whole genome shotgun (WGS) entry which is preliminary data.</text>
</comment>
<dbReference type="Proteomes" id="UP000037660">
    <property type="component" value="Unassembled WGS sequence"/>
</dbReference>
<reference evidence="1 2" key="2">
    <citation type="journal article" date="2016" name="Science">
        <title>A bacterium that degrades and assimilates poly(ethylene terephthalate).</title>
        <authorList>
            <person name="Yoshida S."/>
            <person name="Hiraga K."/>
            <person name="Takehana T."/>
            <person name="Taniguchi I."/>
            <person name="Yamaji H."/>
            <person name="Maeda Y."/>
            <person name="Toyohara K."/>
            <person name="Miyamoto K."/>
            <person name="Kimura Y."/>
            <person name="Oda K."/>
        </authorList>
    </citation>
    <scope>NUCLEOTIDE SEQUENCE [LARGE SCALE GENOMIC DNA]</scope>
    <source>
        <strain evidence="2">NBRC 110686 / TISTR 2288 / 201-F6</strain>
    </source>
</reference>
<accession>A0A0K8P8V8</accession>
<name>A0A0K8P8V8_PISS1</name>
<keyword evidence="2" id="KW-1185">Reference proteome</keyword>
<dbReference type="EMBL" id="BBYR01000183">
    <property type="protein sequence ID" value="GAP39071.1"/>
    <property type="molecule type" value="Genomic_DNA"/>
</dbReference>
<proteinExistence type="predicted"/>